<comment type="catalytic activity">
    <reaction evidence="12 13">
        <text>tRNA(Thr) + L-threonine + ATP = L-threonyl-tRNA(Thr) + AMP + diphosphate + H(+)</text>
        <dbReference type="Rhea" id="RHEA:24624"/>
        <dbReference type="Rhea" id="RHEA-COMP:9670"/>
        <dbReference type="Rhea" id="RHEA-COMP:9704"/>
        <dbReference type="ChEBI" id="CHEBI:15378"/>
        <dbReference type="ChEBI" id="CHEBI:30616"/>
        <dbReference type="ChEBI" id="CHEBI:33019"/>
        <dbReference type="ChEBI" id="CHEBI:57926"/>
        <dbReference type="ChEBI" id="CHEBI:78442"/>
        <dbReference type="ChEBI" id="CHEBI:78534"/>
        <dbReference type="ChEBI" id="CHEBI:456215"/>
        <dbReference type="EC" id="6.1.1.3"/>
    </reaction>
</comment>
<name>H8L4X4_FRAAD</name>
<dbReference type="InterPro" id="IPR045864">
    <property type="entry name" value="aa-tRNA-synth_II/BPL/LPL"/>
</dbReference>
<dbReference type="CDD" id="cd00771">
    <property type="entry name" value="ThrRS_core"/>
    <property type="match status" value="1"/>
</dbReference>
<comment type="cofactor">
    <cofactor evidence="13">
        <name>Zn(2+)</name>
        <dbReference type="ChEBI" id="CHEBI:29105"/>
    </cofactor>
    <text evidence="13">Binds 1 zinc ion per subunit.</text>
</comment>
<dbReference type="HAMAP" id="MF_00184">
    <property type="entry name" value="Thr_tRNA_synth"/>
    <property type="match status" value="1"/>
</dbReference>
<dbReference type="FunFam" id="3.30.930.10:FF:000002">
    <property type="entry name" value="Threonine--tRNA ligase"/>
    <property type="match status" value="1"/>
</dbReference>
<keyword evidence="11 13" id="KW-0030">Aminoacyl-tRNA synthetase</keyword>
<evidence type="ECO:0000256" key="5">
    <source>
        <dbReference type="ARBA" id="ARBA00022723"/>
    </source>
</evidence>
<evidence type="ECO:0000256" key="1">
    <source>
        <dbReference type="ARBA" id="ARBA00008226"/>
    </source>
</evidence>
<evidence type="ECO:0000256" key="10">
    <source>
        <dbReference type="ARBA" id="ARBA00022917"/>
    </source>
</evidence>
<evidence type="ECO:0000256" key="4">
    <source>
        <dbReference type="ARBA" id="ARBA00022598"/>
    </source>
</evidence>
<dbReference type="Gene3D" id="3.30.930.10">
    <property type="entry name" value="Bira Bifunctional Protein, Domain 2"/>
    <property type="match status" value="1"/>
</dbReference>
<dbReference type="InterPro" id="IPR002320">
    <property type="entry name" value="Thr-tRNA-ligase_IIa"/>
</dbReference>
<dbReference type="InterPro" id="IPR004154">
    <property type="entry name" value="Anticodon-bd"/>
</dbReference>
<dbReference type="GO" id="GO:0005524">
    <property type="term" value="F:ATP binding"/>
    <property type="evidence" value="ECO:0007669"/>
    <property type="project" value="UniProtKB-UniRule"/>
</dbReference>
<keyword evidence="3 13" id="KW-0820">tRNA-binding</keyword>
<evidence type="ECO:0000256" key="11">
    <source>
        <dbReference type="ARBA" id="ARBA00023146"/>
    </source>
</evidence>
<comment type="subcellular location">
    <subcellularLocation>
        <location evidence="13">Cytoplasm</location>
    </subcellularLocation>
</comment>
<feature type="domain" description="Aminoacyl-transfer RNA synthetases class-II family profile" evidence="14">
    <location>
        <begin position="244"/>
        <end position="535"/>
    </location>
</feature>
<dbReference type="SUPFAM" id="SSF55186">
    <property type="entry name" value="ThrRS/AlaRS common domain"/>
    <property type="match status" value="1"/>
</dbReference>
<dbReference type="Gene3D" id="3.30.980.10">
    <property type="entry name" value="Threonyl-trna Synthetase, Chain A, domain 2"/>
    <property type="match status" value="1"/>
</dbReference>
<dbReference type="InterPro" id="IPR036621">
    <property type="entry name" value="Anticodon-bd_dom_sf"/>
</dbReference>
<organism evidence="15 16">
    <name type="scientific">Frateuria aurantia (strain ATCC 33424 / DSM 6220 / KCTC 2777 / LMG 1558 / NBRC 3245 / NCIMB 13370)</name>
    <name type="common">Acetobacter aurantius</name>
    <dbReference type="NCBI Taxonomy" id="767434"/>
    <lineage>
        <taxon>Bacteria</taxon>
        <taxon>Pseudomonadati</taxon>
        <taxon>Pseudomonadota</taxon>
        <taxon>Gammaproteobacteria</taxon>
        <taxon>Lysobacterales</taxon>
        <taxon>Rhodanobacteraceae</taxon>
        <taxon>Frateuria</taxon>
    </lineage>
</organism>
<evidence type="ECO:0000313" key="15">
    <source>
        <dbReference type="EMBL" id="AFC85688.1"/>
    </source>
</evidence>
<sequence>MPMLSIRIDGREHRFEQGISVSEVACAIGAAAEGQWLLGGYLDGQWVMPDHRIECNGRLHVVTESSPEALDLLRHGLAFLLAAAVRHLHSGSAAGSIQMTETGFAMDFDTGRPLLAAELGPIQAHMQRALAQGQAVISHQVGREEALSMLSMPDERYQRQLAERWLPAQTLWTHALAEFVLISIRPMPALIESHCAFRLMQVSGAYWNGDSTQPMLTRIHVAAWFHADHLQRSLDQLQEIEKRDHRKLGKQLDLFHFEEQAPGMVYWHPAGWSLWQVIEQYVRDDFRKSGYQEVRGPQLMDVQLWKRSGHWRHYQQHMFLTESERRRYAVKPMSCPGHVEIYKAGHHSYRDLPVRYAEFGNCHRNEPSGALHGLLRVRGFTQDDGHVFCTADQIEAEVAAFHRQAMQVYRDFGFDAISLKLALRPPRRMGDDASWDRTEGALRSALARADIAWDELPGEGAFYGPKLEYHLSDSMGRNWQLGTLQVDFLMPERLDATFVDAHGQRRHPVMLHRAILGSMERFIGILIEHCGGWFPLWLAPVQAVVLSVGIQQADYAVKVATGLQERGIRCHADIRHETLALKTREHSLRKVPYLLIAGDREARSASVTMRARRGEPSRTLPWQAFAQLVEHKPFRFNGHPRESET</sequence>
<feature type="binding site" evidence="13">
    <location>
        <position position="335"/>
    </location>
    <ligand>
        <name>Zn(2+)</name>
        <dbReference type="ChEBI" id="CHEBI:29105"/>
        <note>catalytic</note>
    </ligand>
</feature>
<dbReference type="GO" id="GO:0000049">
    <property type="term" value="F:tRNA binding"/>
    <property type="evidence" value="ECO:0007669"/>
    <property type="project" value="UniProtKB-KW"/>
</dbReference>
<dbReference type="CDD" id="cd00860">
    <property type="entry name" value="ThrRS_anticodon"/>
    <property type="match status" value="1"/>
</dbReference>
<reference evidence="15" key="1">
    <citation type="submission" date="2012-02" db="EMBL/GenBank/DDBJ databases">
        <title>The complete genome of Frateuria aurantia DSM 6220.</title>
        <authorList>
            <consortium name="US DOE Joint Genome Institute (JGI-PGF)"/>
            <person name="Lucas S."/>
            <person name="Copeland A."/>
            <person name="Lapidus A."/>
            <person name="Glavina del Rio T."/>
            <person name="Dalin E."/>
            <person name="Tice H."/>
            <person name="Bruce D."/>
            <person name="Goodwin L."/>
            <person name="Pitluck S."/>
            <person name="Peters L."/>
            <person name="Ovchinnikova G."/>
            <person name="Teshima H."/>
            <person name="Kyrpides N."/>
            <person name="Mavromatis K."/>
            <person name="Ivanova N."/>
            <person name="Brettin T."/>
            <person name="Detter J.C."/>
            <person name="Han C."/>
            <person name="Larimer F."/>
            <person name="Land M."/>
            <person name="Hauser L."/>
            <person name="Markowitz V."/>
            <person name="Cheng J.-F."/>
            <person name="Hugenholtz P."/>
            <person name="Woyke T."/>
            <person name="Wu D."/>
            <person name="Brambilla E."/>
            <person name="Klenk H.-P."/>
            <person name="Eisen J.A."/>
        </authorList>
    </citation>
    <scope>NUCLEOTIDE SEQUENCE</scope>
    <source>
        <strain evidence="15">DSM 6220</strain>
    </source>
</reference>
<dbReference type="Pfam" id="PF00587">
    <property type="entry name" value="tRNA-synt_2b"/>
    <property type="match status" value="1"/>
</dbReference>
<dbReference type="InterPro" id="IPR018163">
    <property type="entry name" value="Thr/Ala-tRNA-synth_IIc_edit"/>
</dbReference>
<evidence type="ECO:0000256" key="6">
    <source>
        <dbReference type="ARBA" id="ARBA00022741"/>
    </source>
</evidence>
<keyword evidence="8 13" id="KW-0067">ATP-binding</keyword>
<dbReference type="InterPro" id="IPR006195">
    <property type="entry name" value="aa-tRNA-synth_II"/>
</dbReference>
<dbReference type="GO" id="GO:0046872">
    <property type="term" value="F:metal ion binding"/>
    <property type="evidence" value="ECO:0007669"/>
    <property type="project" value="UniProtKB-KW"/>
</dbReference>
<dbReference type="EC" id="6.1.1.3" evidence="13"/>
<comment type="similarity">
    <text evidence="1 13">Belongs to the class-II aminoacyl-tRNA synthetase family.</text>
</comment>
<evidence type="ECO:0000256" key="8">
    <source>
        <dbReference type="ARBA" id="ARBA00022840"/>
    </source>
</evidence>
<keyword evidence="6 13" id="KW-0547">Nucleotide-binding</keyword>
<dbReference type="SUPFAM" id="SSF52954">
    <property type="entry name" value="Class II aaRS ABD-related"/>
    <property type="match status" value="1"/>
</dbReference>
<keyword evidence="10 13" id="KW-0648">Protein biosynthesis</keyword>
<feature type="binding site" evidence="13">
    <location>
        <position position="386"/>
    </location>
    <ligand>
        <name>Zn(2+)</name>
        <dbReference type="ChEBI" id="CHEBI:29105"/>
        <note>catalytic</note>
    </ligand>
</feature>
<dbReference type="InterPro" id="IPR047246">
    <property type="entry name" value="ThrRS_anticodon"/>
</dbReference>
<keyword evidence="9 13" id="KW-0694">RNA-binding</keyword>
<dbReference type="HOGENOM" id="CLU_008554_0_1_6"/>
<feature type="region of interest" description="Catalytic" evidence="13">
    <location>
        <begin position="244"/>
        <end position="535"/>
    </location>
</feature>
<evidence type="ECO:0000256" key="7">
    <source>
        <dbReference type="ARBA" id="ARBA00022833"/>
    </source>
</evidence>
<evidence type="ECO:0000256" key="3">
    <source>
        <dbReference type="ARBA" id="ARBA00022555"/>
    </source>
</evidence>
<dbReference type="STRING" id="767434.Fraau_1244"/>
<dbReference type="SUPFAM" id="SSF55681">
    <property type="entry name" value="Class II aaRS and biotin synthetases"/>
    <property type="match status" value="1"/>
</dbReference>
<evidence type="ECO:0000259" key="14">
    <source>
        <dbReference type="PROSITE" id="PS50862"/>
    </source>
</evidence>
<comment type="subunit">
    <text evidence="13">Homodimer.</text>
</comment>
<dbReference type="AlphaFoldDB" id="H8L4X4"/>
<dbReference type="RefSeq" id="WP_014402694.1">
    <property type="nucleotide sequence ID" value="NC_017033.1"/>
</dbReference>
<evidence type="ECO:0000256" key="9">
    <source>
        <dbReference type="ARBA" id="ARBA00022884"/>
    </source>
</evidence>
<keyword evidence="5 13" id="KW-0479">Metal-binding</keyword>
<dbReference type="NCBIfam" id="TIGR00418">
    <property type="entry name" value="thrS"/>
    <property type="match status" value="1"/>
</dbReference>
<dbReference type="Gene3D" id="3.30.54.20">
    <property type="match status" value="1"/>
</dbReference>
<dbReference type="EMBL" id="CP003350">
    <property type="protein sequence ID" value="AFC85688.1"/>
    <property type="molecule type" value="Genomic_DNA"/>
</dbReference>
<gene>
    <name evidence="13" type="primary">thrS</name>
    <name evidence="15" type="ordered locus">Fraau_1244</name>
</gene>
<dbReference type="InterPro" id="IPR002314">
    <property type="entry name" value="aa-tRNA-synt_IIb"/>
</dbReference>
<evidence type="ECO:0000256" key="12">
    <source>
        <dbReference type="ARBA" id="ARBA00049515"/>
    </source>
</evidence>
<dbReference type="PANTHER" id="PTHR11451:SF44">
    <property type="entry name" value="THREONINE--TRNA LIGASE, CHLOROPLASTIC_MITOCHONDRIAL 2"/>
    <property type="match status" value="1"/>
</dbReference>
<keyword evidence="4 13" id="KW-0436">Ligase</keyword>
<feature type="binding site" evidence="13">
    <location>
        <position position="512"/>
    </location>
    <ligand>
        <name>Zn(2+)</name>
        <dbReference type="ChEBI" id="CHEBI:29105"/>
        <note>catalytic</note>
    </ligand>
</feature>
<dbReference type="Gene3D" id="3.40.50.800">
    <property type="entry name" value="Anticodon-binding domain"/>
    <property type="match status" value="1"/>
</dbReference>
<accession>H8L4X4</accession>
<evidence type="ECO:0000256" key="13">
    <source>
        <dbReference type="HAMAP-Rule" id="MF_00184"/>
    </source>
</evidence>
<dbReference type="Pfam" id="PF03129">
    <property type="entry name" value="HGTP_anticodon"/>
    <property type="match status" value="1"/>
</dbReference>
<dbReference type="GO" id="GO:0004829">
    <property type="term" value="F:threonine-tRNA ligase activity"/>
    <property type="evidence" value="ECO:0007669"/>
    <property type="project" value="UniProtKB-UniRule"/>
</dbReference>
<keyword evidence="16" id="KW-1185">Reference proteome</keyword>
<keyword evidence="2 13" id="KW-0963">Cytoplasm</keyword>
<evidence type="ECO:0000313" key="16">
    <source>
        <dbReference type="Proteomes" id="UP000005234"/>
    </source>
</evidence>
<dbReference type="PANTHER" id="PTHR11451">
    <property type="entry name" value="THREONINE-TRNA LIGASE"/>
    <property type="match status" value="1"/>
</dbReference>
<dbReference type="PRINTS" id="PR01047">
    <property type="entry name" value="TRNASYNTHTHR"/>
</dbReference>
<dbReference type="Proteomes" id="UP000005234">
    <property type="component" value="Chromosome"/>
</dbReference>
<proteinExistence type="inferred from homology"/>
<dbReference type="GO" id="GO:0005829">
    <property type="term" value="C:cytosol"/>
    <property type="evidence" value="ECO:0007669"/>
    <property type="project" value="TreeGrafter"/>
</dbReference>
<dbReference type="PROSITE" id="PS50862">
    <property type="entry name" value="AA_TRNA_LIGASE_II"/>
    <property type="match status" value="1"/>
</dbReference>
<dbReference type="GO" id="GO:0006435">
    <property type="term" value="P:threonyl-tRNA aminoacylation"/>
    <property type="evidence" value="ECO:0007669"/>
    <property type="project" value="UniProtKB-UniRule"/>
</dbReference>
<dbReference type="KEGG" id="fau:Fraau_1244"/>
<evidence type="ECO:0000256" key="2">
    <source>
        <dbReference type="ARBA" id="ARBA00022490"/>
    </source>
</evidence>
<dbReference type="eggNOG" id="COG0441">
    <property type="taxonomic scope" value="Bacteria"/>
</dbReference>
<keyword evidence="7 13" id="KW-0862">Zinc</keyword>
<dbReference type="InterPro" id="IPR033728">
    <property type="entry name" value="ThrRS_core"/>
</dbReference>
<protein>
    <recommendedName>
        <fullName evidence="13">Threonine--tRNA ligase</fullName>
        <ecNumber evidence="13">6.1.1.3</ecNumber>
    </recommendedName>
    <alternativeName>
        <fullName evidence="13">Threonyl-tRNA synthetase</fullName>
        <shortName evidence="13">ThrRS</shortName>
    </alternativeName>
</protein>